<dbReference type="Pfam" id="PF13673">
    <property type="entry name" value="Acetyltransf_10"/>
    <property type="match status" value="1"/>
</dbReference>
<dbReference type="AlphaFoldDB" id="A0A2W1NMI6"/>
<dbReference type="GO" id="GO:0004343">
    <property type="term" value="F:glucosamine 6-phosphate N-acetyltransferase activity"/>
    <property type="evidence" value="ECO:0007669"/>
    <property type="project" value="TreeGrafter"/>
</dbReference>
<dbReference type="PANTHER" id="PTHR13355">
    <property type="entry name" value="GLUCOSAMINE 6-PHOSPHATE N-ACETYLTRANSFERASE"/>
    <property type="match status" value="1"/>
</dbReference>
<feature type="domain" description="N-acetyltransferase" evidence="1">
    <location>
        <begin position="1"/>
        <end position="142"/>
    </location>
</feature>
<dbReference type="OrthoDB" id="9796171at2"/>
<comment type="caution">
    <text evidence="2">The sequence shown here is derived from an EMBL/GenBank/DDBJ whole genome shotgun (WGS) entry which is preliminary data.</text>
</comment>
<dbReference type="InterPro" id="IPR016181">
    <property type="entry name" value="Acyl_CoA_acyltransferase"/>
</dbReference>
<dbReference type="InterPro" id="IPR039143">
    <property type="entry name" value="GNPNAT1-like"/>
</dbReference>
<dbReference type="InterPro" id="IPR000182">
    <property type="entry name" value="GNAT_dom"/>
</dbReference>
<accession>A0A2W1NMI6</accession>
<protein>
    <submittedName>
        <fullName evidence="2">GNAT family N-acetyltransferase</fullName>
    </submittedName>
</protein>
<evidence type="ECO:0000313" key="3">
    <source>
        <dbReference type="Proteomes" id="UP000214746"/>
    </source>
</evidence>
<dbReference type="SUPFAM" id="SSF55729">
    <property type="entry name" value="Acyl-CoA N-acyltransferases (Nat)"/>
    <property type="match status" value="1"/>
</dbReference>
<proteinExistence type="predicted"/>
<dbReference type="Gene3D" id="3.40.630.30">
    <property type="match status" value="1"/>
</dbReference>
<dbReference type="Proteomes" id="UP000214746">
    <property type="component" value="Unassembled WGS sequence"/>
</dbReference>
<keyword evidence="3" id="KW-1185">Reference proteome</keyword>
<dbReference type="CDD" id="cd04301">
    <property type="entry name" value="NAT_SF"/>
    <property type="match status" value="1"/>
</dbReference>
<organism evidence="2 3">
    <name type="scientific">Paenibacillus xerothermodurans</name>
    <dbReference type="NCBI Taxonomy" id="1977292"/>
    <lineage>
        <taxon>Bacteria</taxon>
        <taxon>Bacillati</taxon>
        <taxon>Bacillota</taxon>
        <taxon>Bacilli</taxon>
        <taxon>Bacillales</taxon>
        <taxon>Paenibacillaceae</taxon>
        <taxon>Paenibacillus</taxon>
    </lineage>
</organism>
<dbReference type="PANTHER" id="PTHR13355:SF11">
    <property type="entry name" value="GLUCOSAMINE 6-PHOSPHATE N-ACETYLTRANSFERASE"/>
    <property type="match status" value="1"/>
</dbReference>
<sequence length="147" mass="16754">MKITHVQTQQERDDAYHVRWIVFVEEQGVSAEAEYDEFEDESQHVVVYNDDNEPVAVGRWRVADAKAKLERICVLPAYRKYGLGKSVVQVMEDMARRAGLGKAKLHAQTHAQKFYEKLGYTAVSDVFMEEGLPHVAMVKELKKGEGV</sequence>
<reference evidence="2" key="1">
    <citation type="submission" date="2018-06" db="EMBL/GenBank/DDBJ databases">
        <title>Paenibacillus xerothermodurans sp. nov. an extremely dry heat resistant spore forming bacterium isolated from the soil of Cape Canaveral, Florida.</title>
        <authorList>
            <person name="Seuylemezian A."/>
            <person name="Kaur N."/>
            <person name="Patil P."/>
            <person name="Patil P."/>
            <person name="Mayilraj S."/>
            <person name="Vaishampayan P."/>
        </authorList>
    </citation>
    <scope>NUCLEOTIDE SEQUENCE [LARGE SCALE GENOMIC DNA]</scope>
    <source>
        <strain evidence="2">ATCC 27380</strain>
    </source>
</reference>
<dbReference type="PROSITE" id="PS51186">
    <property type="entry name" value="GNAT"/>
    <property type="match status" value="1"/>
</dbReference>
<name>A0A2W1NMI6_PAEXE</name>
<dbReference type="EMBL" id="NHRJ02000009">
    <property type="protein sequence ID" value="PZE20173.1"/>
    <property type="molecule type" value="Genomic_DNA"/>
</dbReference>
<evidence type="ECO:0000313" key="2">
    <source>
        <dbReference type="EMBL" id="PZE20173.1"/>
    </source>
</evidence>
<evidence type="ECO:0000259" key="1">
    <source>
        <dbReference type="PROSITE" id="PS51186"/>
    </source>
</evidence>
<gene>
    <name evidence="2" type="ORF">CBW46_014890</name>
</gene>
<dbReference type="RefSeq" id="WP_089200787.1">
    <property type="nucleotide sequence ID" value="NZ_NHRJ02000009.1"/>
</dbReference>